<protein>
    <submittedName>
        <fullName evidence="1">Predicted peroxiredoxin</fullName>
    </submittedName>
</protein>
<organism evidence="1 2">
    <name type="scientific">Hyphomicrobium facile</name>
    <dbReference type="NCBI Taxonomy" id="51670"/>
    <lineage>
        <taxon>Bacteria</taxon>
        <taxon>Pseudomonadati</taxon>
        <taxon>Pseudomonadota</taxon>
        <taxon>Alphaproteobacteria</taxon>
        <taxon>Hyphomicrobiales</taxon>
        <taxon>Hyphomicrobiaceae</taxon>
        <taxon>Hyphomicrobium</taxon>
    </lineage>
</organism>
<proteinExistence type="predicted"/>
<reference evidence="2" key="1">
    <citation type="submission" date="2016-10" db="EMBL/GenBank/DDBJ databases">
        <authorList>
            <person name="Varghese N."/>
            <person name="Submissions S."/>
        </authorList>
    </citation>
    <scope>NUCLEOTIDE SEQUENCE [LARGE SCALE GENOMIC DNA]</scope>
    <source>
        <strain evidence="2">DSM 1565</strain>
    </source>
</reference>
<dbReference type="InterPro" id="IPR027396">
    <property type="entry name" value="DsrEFH-like"/>
</dbReference>
<dbReference type="SUPFAM" id="SSF75169">
    <property type="entry name" value="DsrEFH-like"/>
    <property type="match status" value="1"/>
</dbReference>
<gene>
    <name evidence="1" type="ORF">SAMN04488557_4144</name>
</gene>
<evidence type="ECO:0000313" key="2">
    <source>
        <dbReference type="Proteomes" id="UP000199423"/>
    </source>
</evidence>
<dbReference type="Pfam" id="PF13686">
    <property type="entry name" value="DrsE_2"/>
    <property type="match status" value="1"/>
</dbReference>
<dbReference type="OrthoDB" id="7932267at2"/>
<dbReference type="InterPro" id="IPR032836">
    <property type="entry name" value="DsrE2-like"/>
</dbReference>
<dbReference type="AlphaFoldDB" id="A0A1I7NWV6"/>
<keyword evidence="2" id="KW-1185">Reference proteome</keyword>
<dbReference type="EMBL" id="FPCH01000005">
    <property type="protein sequence ID" value="SFV39119.1"/>
    <property type="molecule type" value="Genomic_DNA"/>
</dbReference>
<sequence length="125" mass="13380">MPQKLIIVLANADPRSGESLSAPLFQASVAAGMDYHVEVICTGTAATLLKTGVAGSIRLKPDEARSIYDFIKEAHAAGVRFFCFSPGLDVCAMRKEDVIPECSGVIGAAHFIEEIMSSDCRVLTY</sequence>
<dbReference type="RefSeq" id="WP_092869644.1">
    <property type="nucleotide sequence ID" value="NZ_FPCH01000005.1"/>
</dbReference>
<dbReference type="Gene3D" id="3.40.1260.10">
    <property type="entry name" value="DsrEFH-like"/>
    <property type="match status" value="1"/>
</dbReference>
<dbReference type="PANTHER" id="PTHR34655">
    <property type="entry name" value="CONSERVED WITHIN P. AEROPHILUM"/>
    <property type="match status" value="1"/>
</dbReference>
<name>A0A1I7NWV6_9HYPH</name>
<evidence type="ECO:0000313" key="1">
    <source>
        <dbReference type="EMBL" id="SFV39119.1"/>
    </source>
</evidence>
<dbReference type="PANTHER" id="PTHR34655:SF2">
    <property type="entry name" value="PEROXIREDOXIN FAMILY PROTEIN"/>
    <property type="match status" value="1"/>
</dbReference>
<accession>A0A1I7NWV6</accession>
<dbReference type="Proteomes" id="UP000199423">
    <property type="component" value="Unassembled WGS sequence"/>
</dbReference>